<evidence type="ECO:0000256" key="6">
    <source>
        <dbReference type="SAM" id="MobiDB-lite"/>
    </source>
</evidence>
<dbReference type="GO" id="GO:0005634">
    <property type="term" value="C:nucleus"/>
    <property type="evidence" value="ECO:0007669"/>
    <property type="project" value="UniProtKB-SubCell"/>
</dbReference>
<reference evidence="7" key="1">
    <citation type="submission" date="2022-05" db="EMBL/GenBank/DDBJ databases">
        <title>The Musa troglodytarum L. genome provides insights into the mechanism of non-climacteric behaviour and enrichment of carotenoids.</title>
        <authorList>
            <person name="Wang J."/>
        </authorList>
    </citation>
    <scope>NUCLEOTIDE SEQUENCE</scope>
    <source>
        <tissue evidence="7">Leaf</tissue>
    </source>
</reference>
<keyword evidence="8" id="KW-1185">Reference proteome</keyword>
<feature type="compositionally biased region" description="Basic residues" evidence="6">
    <location>
        <begin position="92"/>
        <end position="102"/>
    </location>
</feature>
<proteinExistence type="inferred from homology"/>
<dbReference type="GO" id="GO:0000976">
    <property type="term" value="F:transcription cis-regulatory region binding"/>
    <property type="evidence" value="ECO:0007669"/>
    <property type="project" value="UniProtKB-ARBA"/>
</dbReference>
<dbReference type="Proteomes" id="UP001055439">
    <property type="component" value="Chromosome 7"/>
</dbReference>
<comment type="similarity">
    <text evidence="2">Belongs to the bHLH protein family.</text>
</comment>
<evidence type="ECO:0000256" key="4">
    <source>
        <dbReference type="ARBA" id="ARBA00023163"/>
    </source>
</evidence>
<evidence type="ECO:0000256" key="3">
    <source>
        <dbReference type="ARBA" id="ARBA00023015"/>
    </source>
</evidence>
<keyword evidence="5" id="KW-0539">Nucleus</keyword>
<organism evidence="7 8">
    <name type="scientific">Musa troglodytarum</name>
    <name type="common">fe'i banana</name>
    <dbReference type="NCBI Taxonomy" id="320322"/>
    <lineage>
        <taxon>Eukaryota</taxon>
        <taxon>Viridiplantae</taxon>
        <taxon>Streptophyta</taxon>
        <taxon>Embryophyta</taxon>
        <taxon>Tracheophyta</taxon>
        <taxon>Spermatophyta</taxon>
        <taxon>Magnoliopsida</taxon>
        <taxon>Liliopsida</taxon>
        <taxon>Zingiberales</taxon>
        <taxon>Musaceae</taxon>
        <taxon>Musa</taxon>
    </lineage>
</organism>
<dbReference type="EMBL" id="CP097509">
    <property type="protein sequence ID" value="URE21198.1"/>
    <property type="molecule type" value="Genomic_DNA"/>
</dbReference>
<evidence type="ECO:0000313" key="8">
    <source>
        <dbReference type="Proteomes" id="UP001055439"/>
    </source>
</evidence>
<keyword evidence="3" id="KW-0805">Transcription regulation</keyword>
<dbReference type="InterPro" id="IPR044660">
    <property type="entry name" value="IBH1-like"/>
</dbReference>
<evidence type="ECO:0000313" key="7">
    <source>
        <dbReference type="EMBL" id="URE21198.1"/>
    </source>
</evidence>
<dbReference type="SUPFAM" id="SSF47459">
    <property type="entry name" value="HLH, helix-loop-helix DNA-binding domain"/>
    <property type="match status" value="1"/>
</dbReference>
<evidence type="ECO:0000256" key="2">
    <source>
        <dbReference type="ARBA" id="ARBA00005510"/>
    </source>
</evidence>
<sequence length="186" mass="19770">MISASSSSASSSRKKKMKQAESKWRTAAQERIYRRRLLEALRATASGAGPRAVKEAADSALALTARGQSQWSRAILLGRCRPRRKLLLKAGGKVRRGRRRPRPAAPVPVAAAAPAPAGKKVRDRLRVLGRLVPGCRQLSAPNLLEEAADYVAALEMQVKAMRALADALSAASLNAAAAGEAESNVV</sequence>
<comment type="subcellular location">
    <subcellularLocation>
        <location evidence="1">Nucleus</location>
    </subcellularLocation>
</comment>
<name>A0A9E7H136_9LILI</name>
<feature type="region of interest" description="Disordered" evidence="6">
    <location>
        <begin position="92"/>
        <end position="115"/>
    </location>
</feature>
<protein>
    <recommendedName>
        <fullName evidence="9">BHLH domain-containing protein</fullName>
    </recommendedName>
</protein>
<evidence type="ECO:0008006" key="9">
    <source>
        <dbReference type="Google" id="ProtNLM"/>
    </source>
</evidence>
<accession>A0A9E7H136</accession>
<dbReference type="PANTHER" id="PTHR33124">
    <property type="entry name" value="TRANSCRIPTION FACTOR IBH1-LIKE 1"/>
    <property type="match status" value="1"/>
</dbReference>
<gene>
    <name evidence="7" type="ORF">MUK42_25004</name>
</gene>
<keyword evidence="4" id="KW-0804">Transcription</keyword>
<dbReference type="PANTHER" id="PTHR33124:SF51">
    <property type="entry name" value="BHLH DOMAIN-CONTAINING PROTEIN"/>
    <property type="match status" value="1"/>
</dbReference>
<dbReference type="InterPro" id="IPR036638">
    <property type="entry name" value="HLH_DNA-bd_sf"/>
</dbReference>
<dbReference type="OrthoDB" id="1647165at2759"/>
<dbReference type="AlphaFoldDB" id="A0A9E7H136"/>
<dbReference type="GO" id="GO:0006355">
    <property type="term" value="P:regulation of DNA-templated transcription"/>
    <property type="evidence" value="ECO:0007669"/>
    <property type="project" value="InterPro"/>
</dbReference>
<dbReference type="CDD" id="cd11444">
    <property type="entry name" value="bHLH_AtIBH1_like"/>
    <property type="match status" value="1"/>
</dbReference>
<feature type="region of interest" description="Disordered" evidence="6">
    <location>
        <begin position="1"/>
        <end position="26"/>
    </location>
</feature>
<feature type="compositionally biased region" description="Low complexity" evidence="6">
    <location>
        <begin position="1"/>
        <end position="11"/>
    </location>
</feature>
<dbReference type="InterPro" id="IPR044549">
    <property type="entry name" value="bHLH_AtIBH1-like"/>
</dbReference>
<evidence type="ECO:0000256" key="5">
    <source>
        <dbReference type="ARBA" id="ARBA00023242"/>
    </source>
</evidence>
<evidence type="ECO:0000256" key="1">
    <source>
        <dbReference type="ARBA" id="ARBA00004123"/>
    </source>
</evidence>
<dbReference type="GO" id="GO:0046983">
    <property type="term" value="F:protein dimerization activity"/>
    <property type="evidence" value="ECO:0007669"/>
    <property type="project" value="InterPro"/>
</dbReference>